<evidence type="ECO:0000256" key="3">
    <source>
        <dbReference type="ARBA" id="ARBA00012202"/>
    </source>
</evidence>
<dbReference type="GO" id="GO:0004672">
    <property type="term" value="F:protein kinase activity"/>
    <property type="evidence" value="ECO:0007669"/>
    <property type="project" value="InterPro"/>
</dbReference>
<keyword evidence="9" id="KW-0472">Membrane</keyword>
<comment type="catalytic activity">
    <reaction evidence="1 15">
        <text>GTP = 3',5'-cyclic GMP + diphosphate</text>
        <dbReference type="Rhea" id="RHEA:13665"/>
        <dbReference type="ChEBI" id="CHEBI:33019"/>
        <dbReference type="ChEBI" id="CHEBI:37565"/>
        <dbReference type="ChEBI" id="CHEBI:57746"/>
        <dbReference type="EC" id="4.6.1.2"/>
    </reaction>
</comment>
<dbReference type="PANTHER" id="PTHR11920:SF494">
    <property type="entry name" value="ATRIAL NATRIURETIC PEPTIDE RECEPTOR 2"/>
    <property type="match status" value="1"/>
</dbReference>
<keyword evidence="7" id="KW-1133">Transmembrane helix</keyword>
<evidence type="ECO:0000313" key="18">
    <source>
        <dbReference type="EMBL" id="KAK8761701.1"/>
    </source>
</evidence>
<comment type="similarity">
    <text evidence="14">Belongs to the adenylyl cyclase class-4/guanylyl cyclase family.</text>
</comment>
<evidence type="ECO:0000256" key="8">
    <source>
        <dbReference type="ARBA" id="ARBA00023134"/>
    </source>
</evidence>
<dbReference type="Gene3D" id="3.30.70.1230">
    <property type="entry name" value="Nucleotide cyclase"/>
    <property type="match status" value="1"/>
</dbReference>
<feature type="domain" description="Protein kinase" evidence="16">
    <location>
        <begin position="35"/>
        <end position="301"/>
    </location>
</feature>
<dbReference type="InterPro" id="IPR018297">
    <property type="entry name" value="A/G_cyclase_CS"/>
</dbReference>
<dbReference type="GO" id="GO:0005886">
    <property type="term" value="C:plasma membrane"/>
    <property type="evidence" value="ECO:0007669"/>
    <property type="project" value="TreeGrafter"/>
</dbReference>
<dbReference type="PROSITE" id="PS50011">
    <property type="entry name" value="PROTEIN_KINASE_DOM"/>
    <property type="match status" value="1"/>
</dbReference>
<evidence type="ECO:0000256" key="13">
    <source>
        <dbReference type="ARBA" id="ARBA00023293"/>
    </source>
</evidence>
<dbReference type="Pfam" id="PF07714">
    <property type="entry name" value="PK_Tyr_Ser-Thr"/>
    <property type="match status" value="1"/>
</dbReference>
<keyword evidence="8" id="KW-0342">GTP-binding</keyword>
<dbReference type="PROSITE" id="PS00452">
    <property type="entry name" value="GUANYLATE_CYCLASE_1"/>
    <property type="match status" value="1"/>
</dbReference>
<evidence type="ECO:0000256" key="10">
    <source>
        <dbReference type="ARBA" id="ARBA00023170"/>
    </source>
</evidence>
<comment type="subcellular location">
    <subcellularLocation>
        <location evidence="2">Membrane</location>
        <topology evidence="2">Single-pass type I membrane protein</topology>
    </subcellularLocation>
</comment>
<keyword evidence="11" id="KW-0325">Glycoprotein</keyword>
<keyword evidence="12 14" id="KW-0456">Lyase</keyword>
<dbReference type="InterPro" id="IPR011009">
    <property type="entry name" value="Kinase-like_dom_sf"/>
</dbReference>
<dbReference type="GO" id="GO:0004016">
    <property type="term" value="F:adenylate cyclase activity"/>
    <property type="evidence" value="ECO:0007669"/>
    <property type="project" value="TreeGrafter"/>
</dbReference>
<dbReference type="PANTHER" id="PTHR11920">
    <property type="entry name" value="GUANYLYL CYCLASE"/>
    <property type="match status" value="1"/>
</dbReference>
<dbReference type="GO" id="GO:0005525">
    <property type="term" value="F:GTP binding"/>
    <property type="evidence" value="ECO:0007669"/>
    <property type="project" value="UniProtKB-KW"/>
</dbReference>
<dbReference type="CDD" id="cd14042">
    <property type="entry name" value="PK_GC-A_B"/>
    <property type="match status" value="1"/>
</dbReference>
<dbReference type="InterPro" id="IPR050401">
    <property type="entry name" value="Cyclic_nucleotide_synthase"/>
</dbReference>
<proteinExistence type="inferred from homology"/>
<evidence type="ECO:0000256" key="9">
    <source>
        <dbReference type="ARBA" id="ARBA00023136"/>
    </source>
</evidence>
<evidence type="ECO:0000256" key="14">
    <source>
        <dbReference type="RuleBase" id="RU000405"/>
    </source>
</evidence>
<dbReference type="FunFam" id="3.30.70.1230:FF:000004">
    <property type="entry name" value="Guanylate cyclase"/>
    <property type="match status" value="1"/>
</dbReference>
<dbReference type="InterPro" id="IPR001245">
    <property type="entry name" value="Ser-Thr/Tyr_kinase_cat_dom"/>
</dbReference>
<dbReference type="Pfam" id="PF00211">
    <property type="entry name" value="Guanylate_cyc"/>
    <property type="match status" value="1"/>
</dbReference>
<keyword evidence="5" id="KW-0732">Signal</keyword>
<evidence type="ECO:0000256" key="7">
    <source>
        <dbReference type="ARBA" id="ARBA00022989"/>
    </source>
</evidence>
<dbReference type="SMART" id="SM00044">
    <property type="entry name" value="CYCc"/>
    <property type="match status" value="1"/>
</dbReference>
<evidence type="ECO:0000256" key="5">
    <source>
        <dbReference type="ARBA" id="ARBA00022729"/>
    </source>
</evidence>
<keyword evidence="19" id="KW-1185">Reference proteome</keyword>
<evidence type="ECO:0000256" key="6">
    <source>
        <dbReference type="ARBA" id="ARBA00022741"/>
    </source>
</evidence>
<dbReference type="GO" id="GO:0007168">
    <property type="term" value="P:receptor guanylyl cyclase signaling pathway"/>
    <property type="evidence" value="ECO:0007669"/>
    <property type="project" value="TreeGrafter"/>
</dbReference>
<dbReference type="Proteomes" id="UP001321473">
    <property type="component" value="Unassembled WGS sequence"/>
</dbReference>
<evidence type="ECO:0000256" key="11">
    <source>
        <dbReference type="ARBA" id="ARBA00023180"/>
    </source>
</evidence>
<dbReference type="InterPro" id="IPR000719">
    <property type="entry name" value="Prot_kinase_dom"/>
</dbReference>
<dbReference type="InterPro" id="IPR029787">
    <property type="entry name" value="Nucleotide_cyclase"/>
</dbReference>
<organism evidence="18 19">
    <name type="scientific">Amblyomma americanum</name>
    <name type="common">Lone star tick</name>
    <dbReference type="NCBI Taxonomy" id="6943"/>
    <lineage>
        <taxon>Eukaryota</taxon>
        <taxon>Metazoa</taxon>
        <taxon>Ecdysozoa</taxon>
        <taxon>Arthropoda</taxon>
        <taxon>Chelicerata</taxon>
        <taxon>Arachnida</taxon>
        <taxon>Acari</taxon>
        <taxon>Parasitiformes</taxon>
        <taxon>Ixodida</taxon>
        <taxon>Ixodoidea</taxon>
        <taxon>Ixodidae</taxon>
        <taxon>Amblyomminae</taxon>
        <taxon>Amblyomma</taxon>
    </lineage>
</organism>
<keyword evidence="6" id="KW-0547">Nucleotide-binding</keyword>
<dbReference type="SUPFAM" id="SSF56112">
    <property type="entry name" value="Protein kinase-like (PK-like)"/>
    <property type="match status" value="1"/>
</dbReference>
<accession>A0AAQ4DGW1</accession>
<dbReference type="FunFam" id="1.10.510.10:FF:000420">
    <property type="entry name" value="Guanylate cyclase"/>
    <property type="match status" value="1"/>
</dbReference>
<reference evidence="18 19" key="1">
    <citation type="journal article" date="2023" name="Arcadia Sci">
        <title>De novo assembly of a long-read Amblyomma americanum tick genome.</title>
        <authorList>
            <person name="Chou S."/>
            <person name="Poskanzer K.E."/>
            <person name="Rollins M."/>
            <person name="Thuy-Boun P.S."/>
        </authorList>
    </citation>
    <scope>NUCLEOTIDE SEQUENCE [LARGE SCALE GENOMIC DNA]</scope>
    <source>
        <strain evidence="18">F_SG_1</strain>
        <tissue evidence="18">Salivary glands</tissue>
    </source>
</reference>
<evidence type="ECO:0000256" key="15">
    <source>
        <dbReference type="RuleBase" id="RU003431"/>
    </source>
</evidence>
<dbReference type="PROSITE" id="PS50125">
    <property type="entry name" value="GUANYLATE_CYCLASE_2"/>
    <property type="match status" value="1"/>
</dbReference>
<dbReference type="InterPro" id="IPR001054">
    <property type="entry name" value="A/G_cyclase"/>
</dbReference>
<keyword evidence="10" id="KW-0675">Receptor</keyword>
<comment type="caution">
    <text evidence="18">The sequence shown here is derived from an EMBL/GenBank/DDBJ whole genome shotgun (WGS) entry which is preliminary data.</text>
</comment>
<dbReference type="EMBL" id="JARKHS020030835">
    <property type="protein sequence ID" value="KAK8761701.1"/>
    <property type="molecule type" value="Genomic_DNA"/>
</dbReference>
<dbReference type="Gene3D" id="1.10.510.10">
    <property type="entry name" value="Transferase(Phosphotransferase) domain 1"/>
    <property type="match status" value="1"/>
</dbReference>
<dbReference type="GO" id="GO:0004383">
    <property type="term" value="F:guanylate cyclase activity"/>
    <property type="evidence" value="ECO:0007669"/>
    <property type="project" value="UniProtKB-EC"/>
</dbReference>
<sequence>MTWKIRWEEISSSPPGHFKKFGSRMSLTRASLASSNSSEAMFFGDRRQVFIGTGFYKGMVVAIRPFNKLKLEITRSLLMELKNMKDLQHDHIVRFLGICEEPPHCCLVTEYCPRGSLQDILENDEIKLDWMFRYSLMHDIVKGMAYLHNSVIHSHGNLKSSNCVVDSRFVLKITDFGLHSLRSSDTNENHDSYAFWRRMLWTAPELQRRCEPLAAGTQKGDVYSFAIIAHEIVLRQGPFYLGPVQLCPKEIVANVQMSHKVPFRPLLEDDCCSEELAQMIRKCWAEDPAERPDFHTLKPLIRRLNKERQGVNILDNLLSRMEQYANNLEKLVEERTASYLEEKRKAEDLLYQLLPRSVASQLIKGQSVTAESYDNVTIYFSDIVGFTSLSAQSTPMQVVDLLNDLYTCFDSIIENYDVYKVETIGDAYMVASGLPVRNGMLHAREIARMSLALLRTVRTFSIRHRPQEQLKLRIGIHTGPCAAGIVGLKMPRYCLFGDTVNTASRMESNGLPLKIHVSPATKEALDRFKTFRLDLRGDVELKGKGTMTTYWLLEEVDQGVVTTTKAIAESGEHPKETKV</sequence>
<feature type="domain" description="Guanylate cyclase" evidence="17">
    <location>
        <begin position="377"/>
        <end position="507"/>
    </location>
</feature>
<dbReference type="GO" id="GO:0005524">
    <property type="term" value="F:ATP binding"/>
    <property type="evidence" value="ECO:0007669"/>
    <property type="project" value="InterPro"/>
</dbReference>
<keyword evidence="13 15" id="KW-0141">cGMP biosynthesis</keyword>
<evidence type="ECO:0000259" key="16">
    <source>
        <dbReference type="PROSITE" id="PS50011"/>
    </source>
</evidence>
<evidence type="ECO:0000256" key="12">
    <source>
        <dbReference type="ARBA" id="ARBA00023239"/>
    </source>
</evidence>
<keyword evidence="4" id="KW-0812">Transmembrane</keyword>
<protein>
    <recommendedName>
        <fullName evidence="3 15">Guanylate cyclase</fullName>
        <ecNumber evidence="3 15">4.6.1.2</ecNumber>
    </recommendedName>
</protein>
<evidence type="ECO:0000256" key="4">
    <source>
        <dbReference type="ARBA" id="ARBA00022692"/>
    </source>
</evidence>
<dbReference type="SUPFAM" id="SSF55073">
    <property type="entry name" value="Nucleotide cyclase"/>
    <property type="match status" value="1"/>
</dbReference>
<name>A0AAQ4DGW1_AMBAM</name>
<evidence type="ECO:0000256" key="2">
    <source>
        <dbReference type="ARBA" id="ARBA00004479"/>
    </source>
</evidence>
<dbReference type="AlphaFoldDB" id="A0AAQ4DGW1"/>
<evidence type="ECO:0000313" key="19">
    <source>
        <dbReference type="Proteomes" id="UP001321473"/>
    </source>
</evidence>
<evidence type="ECO:0000259" key="17">
    <source>
        <dbReference type="PROSITE" id="PS50125"/>
    </source>
</evidence>
<dbReference type="EC" id="4.6.1.2" evidence="3 15"/>
<dbReference type="GO" id="GO:0001653">
    <property type="term" value="F:peptide receptor activity"/>
    <property type="evidence" value="ECO:0007669"/>
    <property type="project" value="TreeGrafter"/>
</dbReference>
<dbReference type="CDD" id="cd07302">
    <property type="entry name" value="CHD"/>
    <property type="match status" value="1"/>
</dbReference>
<evidence type="ECO:0000256" key="1">
    <source>
        <dbReference type="ARBA" id="ARBA00001436"/>
    </source>
</evidence>
<dbReference type="GO" id="GO:0035556">
    <property type="term" value="P:intracellular signal transduction"/>
    <property type="evidence" value="ECO:0007669"/>
    <property type="project" value="InterPro"/>
</dbReference>
<gene>
    <name evidence="18" type="ORF">V5799_027033</name>
</gene>